<gene>
    <name evidence="1" type="ORF">FB567DRAFT_499826</name>
</gene>
<sequence>MTNANKDRIVLRLVTKNIQQSQTLVTSKDHFDFWGSYTFAKTYSPLIIVPGYPPRFDEHKARNIGPDGWRIRPDSGKHWVDEHAAKAQIQQFKPLFQMLAVLFPNAKLNNIHIVINRSSLMSLHKVAKGEVTQDFNLDLDLVGNTLFVGRKSRHAKVTSNAYGHNFEAQFTVPDPDFDDAEGYYRVIRYTLGDLELVVRIEADAYMATSRDPPTFPAPIADEIIDAAPAIMQNGPQQTKVVLGGKMIPQDQIIELKSNDKSKPKEQMWFGRTPNSCCGSFQNELKRFKDLEKEKAKRDFEKWESGFAEATDDFSNDMDIQKGLQKLVSLLKMLREATKKTAEGSAVMVYAEDENKQRILTVYEAKEKIGVVPKEIEKMFWD</sequence>
<dbReference type="PANTHER" id="PTHR35179">
    <property type="entry name" value="PROTEIN CBG02620"/>
    <property type="match status" value="1"/>
</dbReference>
<proteinExistence type="predicted"/>
<evidence type="ECO:0000313" key="2">
    <source>
        <dbReference type="Proteomes" id="UP000813461"/>
    </source>
</evidence>
<dbReference type="PANTHER" id="PTHR35179:SF1">
    <property type="entry name" value="INTEGRAL MEMBRANE PROTEIN"/>
    <property type="match status" value="1"/>
</dbReference>
<protein>
    <submittedName>
        <fullName evidence="1">Uncharacterized protein</fullName>
    </submittedName>
</protein>
<dbReference type="AlphaFoldDB" id="A0A8K0R367"/>
<reference evidence="1" key="1">
    <citation type="journal article" date="2021" name="Nat. Commun.">
        <title>Genetic determinants of endophytism in the Arabidopsis root mycobiome.</title>
        <authorList>
            <person name="Mesny F."/>
            <person name="Miyauchi S."/>
            <person name="Thiergart T."/>
            <person name="Pickel B."/>
            <person name="Atanasova L."/>
            <person name="Karlsson M."/>
            <person name="Huettel B."/>
            <person name="Barry K.W."/>
            <person name="Haridas S."/>
            <person name="Chen C."/>
            <person name="Bauer D."/>
            <person name="Andreopoulos W."/>
            <person name="Pangilinan J."/>
            <person name="LaButti K."/>
            <person name="Riley R."/>
            <person name="Lipzen A."/>
            <person name="Clum A."/>
            <person name="Drula E."/>
            <person name="Henrissat B."/>
            <person name="Kohler A."/>
            <person name="Grigoriev I.V."/>
            <person name="Martin F.M."/>
            <person name="Hacquard S."/>
        </authorList>
    </citation>
    <scope>NUCLEOTIDE SEQUENCE</scope>
    <source>
        <strain evidence="1">MPI-SDFR-AT-0120</strain>
    </source>
</reference>
<comment type="caution">
    <text evidence="1">The sequence shown here is derived from an EMBL/GenBank/DDBJ whole genome shotgun (WGS) entry which is preliminary data.</text>
</comment>
<name>A0A8K0R367_9PLEO</name>
<dbReference type="Proteomes" id="UP000813461">
    <property type="component" value="Unassembled WGS sequence"/>
</dbReference>
<dbReference type="EMBL" id="JAGMVJ010000014">
    <property type="protein sequence ID" value="KAH7082108.1"/>
    <property type="molecule type" value="Genomic_DNA"/>
</dbReference>
<dbReference type="OrthoDB" id="420564at2759"/>
<organism evidence="1 2">
    <name type="scientific">Paraphoma chrysanthemicola</name>
    <dbReference type="NCBI Taxonomy" id="798071"/>
    <lineage>
        <taxon>Eukaryota</taxon>
        <taxon>Fungi</taxon>
        <taxon>Dikarya</taxon>
        <taxon>Ascomycota</taxon>
        <taxon>Pezizomycotina</taxon>
        <taxon>Dothideomycetes</taxon>
        <taxon>Pleosporomycetidae</taxon>
        <taxon>Pleosporales</taxon>
        <taxon>Pleosporineae</taxon>
        <taxon>Phaeosphaeriaceae</taxon>
        <taxon>Paraphoma</taxon>
    </lineage>
</organism>
<evidence type="ECO:0000313" key="1">
    <source>
        <dbReference type="EMBL" id="KAH7082108.1"/>
    </source>
</evidence>
<accession>A0A8K0R367</accession>
<keyword evidence="2" id="KW-1185">Reference proteome</keyword>